<keyword evidence="2" id="KW-1133">Transmembrane helix</keyword>
<sequence>MSDPRHDRPTPVSSNSDAPADVTPIQVMTGSKSAIFWAGVVFIAGVALFAVIQVDSWGERANRLPSRFSLDTSELTSVDAAQVAYKEIAAYPVEMETLRAVAAIPDGGFAVVGDVEIQRFDESGRKTQQITTDSPPTCIAFALDANLIYVGFAAAVHCYDAGGERRAVFNEGLNEDSMITSLAVFEDNVFVADAGQRAVLKFDSEGELLLKIDEEKKVEQGLRSFVVPSAHFDVLAADDGVLRVVNPGARSIEAFTLEGDALGAWGETSSAIEGFFGCCNPVALSMLPDGRFVTAEKGIPRVKIYDSNGTFESIVAPPAAFTNESTAKIEIRDSQRNGVLDVAVDRDGRILVLDPNRQTIRVFIENSHE</sequence>
<dbReference type="Proteomes" id="UP000315471">
    <property type="component" value="Unassembled WGS sequence"/>
</dbReference>
<name>A0A5C6DS63_9BACT</name>
<accession>A0A5C6DS63</accession>
<dbReference type="Gene3D" id="2.130.10.10">
    <property type="entry name" value="YVTN repeat-like/Quinoprotein amine dehydrogenase"/>
    <property type="match status" value="1"/>
</dbReference>
<dbReference type="SUPFAM" id="SSF63829">
    <property type="entry name" value="Calcium-dependent phosphotriesterase"/>
    <property type="match status" value="1"/>
</dbReference>
<protein>
    <recommendedName>
        <fullName evidence="5">NHL repeat protein</fullName>
    </recommendedName>
</protein>
<organism evidence="3 4">
    <name type="scientific">Novipirellula aureliae</name>
    <dbReference type="NCBI Taxonomy" id="2527966"/>
    <lineage>
        <taxon>Bacteria</taxon>
        <taxon>Pseudomonadati</taxon>
        <taxon>Planctomycetota</taxon>
        <taxon>Planctomycetia</taxon>
        <taxon>Pirellulales</taxon>
        <taxon>Pirellulaceae</taxon>
        <taxon>Novipirellula</taxon>
    </lineage>
</organism>
<evidence type="ECO:0000256" key="2">
    <source>
        <dbReference type="SAM" id="Phobius"/>
    </source>
</evidence>
<dbReference type="Gene3D" id="2.120.10.30">
    <property type="entry name" value="TolB, C-terminal domain"/>
    <property type="match status" value="1"/>
</dbReference>
<evidence type="ECO:0000313" key="4">
    <source>
        <dbReference type="Proteomes" id="UP000315471"/>
    </source>
</evidence>
<evidence type="ECO:0008006" key="5">
    <source>
        <dbReference type="Google" id="ProtNLM"/>
    </source>
</evidence>
<dbReference type="InterPro" id="IPR015943">
    <property type="entry name" value="WD40/YVTN_repeat-like_dom_sf"/>
</dbReference>
<evidence type="ECO:0000313" key="3">
    <source>
        <dbReference type="EMBL" id="TWU37886.1"/>
    </source>
</evidence>
<dbReference type="EMBL" id="SJPY01000007">
    <property type="protein sequence ID" value="TWU37886.1"/>
    <property type="molecule type" value="Genomic_DNA"/>
</dbReference>
<keyword evidence="2" id="KW-0812">Transmembrane</keyword>
<dbReference type="PANTHER" id="PTHR24104:SF25">
    <property type="entry name" value="PROTEIN LIN-41"/>
    <property type="match status" value="1"/>
</dbReference>
<reference evidence="3 4" key="1">
    <citation type="submission" date="2019-02" db="EMBL/GenBank/DDBJ databases">
        <title>Deep-cultivation of Planctomycetes and their phenomic and genomic characterization uncovers novel biology.</title>
        <authorList>
            <person name="Wiegand S."/>
            <person name="Jogler M."/>
            <person name="Boedeker C."/>
            <person name="Pinto D."/>
            <person name="Vollmers J."/>
            <person name="Rivas-Marin E."/>
            <person name="Kohn T."/>
            <person name="Peeters S.H."/>
            <person name="Heuer A."/>
            <person name="Rast P."/>
            <person name="Oberbeckmann S."/>
            <person name="Bunk B."/>
            <person name="Jeske O."/>
            <person name="Meyerdierks A."/>
            <person name="Storesund J.E."/>
            <person name="Kallscheuer N."/>
            <person name="Luecker S."/>
            <person name="Lage O.M."/>
            <person name="Pohl T."/>
            <person name="Merkel B.J."/>
            <person name="Hornburger P."/>
            <person name="Mueller R.-W."/>
            <person name="Bruemmer F."/>
            <person name="Labrenz M."/>
            <person name="Spormann A.M."/>
            <person name="Op Den Camp H."/>
            <person name="Overmann J."/>
            <person name="Amann R."/>
            <person name="Jetten M.S.M."/>
            <person name="Mascher T."/>
            <person name="Medema M.H."/>
            <person name="Devos D.P."/>
            <person name="Kaster A.-K."/>
            <person name="Ovreas L."/>
            <person name="Rohde M."/>
            <person name="Galperin M.Y."/>
            <person name="Jogler C."/>
        </authorList>
    </citation>
    <scope>NUCLEOTIDE SEQUENCE [LARGE SCALE GENOMIC DNA]</scope>
    <source>
        <strain evidence="3 4">Q31b</strain>
    </source>
</reference>
<proteinExistence type="predicted"/>
<gene>
    <name evidence="3" type="ORF">Q31b_46750</name>
</gene>
<keyword evidence="2" id="KW-0472">Membrane</keyword>
<dbReference type="GO" id="GO:0008270">
    <property type="term" value="F:zinc ion binding"/>
    <property type="evidence" value="ECO:0007669"/>
    <property type="project" value="UniProtKB-KW"/>
</dbReference>
<keyword evidence="4" id="KW-1185">Reference proteome</keyword>
<dbReference type="InterPro" id="IPR011042">
    <property type="entry name" value="6-blade_b-propeller_TolB-like"/>
</dbReference>
<dbReference type="InterPro" id="IPR050952">
    <property type="entry name" value="TRIM-NHL_E3_ligases"/>
</dbReference>
<dbReference type="AlphaFoldDB" id="A0A5C6DS63"/>
<comment type="caution">
    <text evidence="3">The sequence shown here is derived from an EMBL/GenBank/DDBJ whole genome shotgun (WGS) entry which is preliminary data.</text>
</comment>
<feature type="region of interest" description="Disordered" evidence="1">
    <location>
        <begin position="1"/>
        <end position="21"/>
    </location>
</feature>
<feature type="transmembrane region" description="Helical" evidence="2">
    <location>
        <begin position="34"/>
        <end position="54"/>
    </location>
</feature>
<dbReference type="PANTHER" id="PTHR24104">
    <property type="entry name" value="E3 UBIQUITIN-PROTEIN LIGASE NHLRC1-RELATED"/>
    <property type="match status" value="1"/>
</dbReference>
<evidence type="ECO:0000256" key="1">
    <source>
        <dbReference type="SAM" id="MobiDB-lite"/>
    </source>
</evidence>